<accession>A0A6A7AKG5</accession>
<dbReference type="PANTHER" id="PTHR13593:SF140">
    <property type="entry name" value="PLC-LIKE PHOSPHODIESTERASE"/>
    <property type="match status" value="1"/>
</dbReference>
<dbReference type="GO" id="GO:0006629">
    <property type="term" value="P:lipid metabolic process"/>
    <property type="evidence" value="ECO:0007669"/>
    <property type="project" value="InterPro"/>
</dbReference>
<feature type="region of interest" description="Disordered" evidence="1">
    <location>
        <begin position="75"/>
        <end position="107"/>
    </location>
</feature>
<feature type="signal peptide" evidence="2">
    <location>
        <begin position="1"/>
        <end position="19"/>
    </location>
</feature>
<feature type="chain" id="PRO_5025553199" evidence="2">
    <location>
        <begin position="20"/>
        <end position="461"/>
    </location>
</feature>
<gene>
    <name evidence="3" type="ORF">CC86DRAFT_14414</name>
</gene>
<dbReference type="Pfam" id="PF26146">
    <property type="entry name" value="PI-PLC_X"/>
    <property type="match status" value="1"/>
</dbReference>
<dbReference type="SUPFAM" id="SSF51695">
    <property type="entry name" value="PLC-like phosphodiesterases"/>
    <property type="match status" value="1"/>
</dbReference>
<organism evidence="3 4">
    <name type="scientific">Ophiobolus disseminans</name>
    <dbReference type="NCBI Taxonomy" id="1469910"/>
    <lineage>
        <taxon>Eukaryota</taxon>
        <taxon>Fungi</taxon>
        <taxon>Dikarya</taxon>
        <taxon>Ascomycota</taxon>
        <taxon>Pezizomycotina</taxon>
        <taxon>Dothideomycetes</taxon>
        <taxon>Pleosporomycetidae</taxon>
        <taxon>Pleosporales</taxon>
        <taxon>Pleosporineae</taxon>
        <taxon>Phaeosphaeriaceae</taxon>
        <taxon>Ophiobolus</taxon>
    </lineage>
</organism>
<protein>
    <submittedName>
        <fullName evidence="3">PLC-like phosphodiesterase</fullName>
    </submittedName>
</protein>
<dbReference type="InterPro" id="IPR017946">
    <property type="entry name" value="PLC-like_Pdiesterase_TIM-brl"/>
</dbReference>
<dbReference type="AlphaFoldDB" id="A0A6A7AKG5"/>
<name>A0A6A7AKG5_9PLEO</name>
<dbReference type="GO" id="GO:0008081">
    <property type="term" value="F:phosphoric diester hydrolase activity"/>
    <property type="evidence" value="ECO:0007669"/>
    <property type="project" value="InterPro"/>
</dbReference>
<dbReference type="PANTHER" id="PTHR13593">
    <property type="match status" value="1"/>
</dbReference>
<dbReference type="Gene3D" id="3.20.20.190">
    <property type="entry name" value="Phosphatidylinositol (PI) phosphodiesterase"/>
    <property type="match status" value="1"/>
</dbReference>
<evidence type="ECO:0000256" key="2">
    <source>
        <dbReference type="SAM" id="SignalP"/>
    </source>
</evidence>
<evidence type="ECO:0000313" key="3">
    <source>
        <dbReference type="EMBL" id="KAF2833750.1"/>
    </source>
</evidence>
<dbReference type="InterPro" id="IPR051057">
    <property type="entry name" value="PI-PLC_domain"/>
</dbReference>
<feature type="compositionally biased region" description="Low complexity" evidence="1">
    <location>
        <begin position="83"/>
        <end position="99"/>
    </location>
</feature>
<evidence type="ECO:0000313" key="4">
    <source>
        <dbReference type="Proteomes" id="UP000799424"/>
    </source>
</evidence>
<proteinExistence type="predicted"/>
<reference evidence="3" key="1">
    <citation type="journal article" date="2020" name="Stud. Mycol.">
        <title>101 Dothideomycetes genomes: a test case for predicting lifestyles and emergence of pathogens.</title>
        <authorList>
            <person name="Haridas S."/>
            <person name="Albert R."/>
            <person name="Binder M."/>
            <person name="Bloem J."/>
            <person name="Labutti K."/>
            <person name="Salamov A."/>
            <person name="Andreopoulos B."/>
            <person name="Baker S."/>
            <person name="Barry K."/>
            <person name="Bills G."/>
            <person name="Bluhm B."/>
            <person name="Cannon C."/>
            <person name="Castanera R."/>
            <person name="Culley D."/>
            <person name="Daum C."/>
            <person name="Ezra D."/>
            <person name="Gonzalez J."/>
            <person name="Henrissat B."/>
            <person name="Kuo A."/>
            <person name="Liang C."/>
            <person name="Lipzen A."/>
            <person name="Lutzoni F."/>
            <person name="Magnuson J."/>
            <person name="Mondo S."/>
            <person name="Nolan M."/>
            <person name="Ohm R."/>
            <person name="Pangilinan J."/>
            <person name="Park H.-J."/>
            <person name="Ramirez L."/>
            <person name="Alfaro M."/>
            <person name="Sun H."/>
            <person name="Tritt A."/>
            <person name="Yoshinaga Y."/>
            <person name="Zwiers L.-H."/>
            <person name="Turgeon B."/>
            <person name="Goodwin S."/>
            <person name="Spatafora J."/>
            <person name="Crous P."/>
            <person name="Grigoriev I."/>
        </authorList>
    </citation>
    <scope>NUCLEOTIDE SEQUENCE</scope>
    <source>
        <strain evidence="3">CBS 113818</strain>
    </source>
</reference>
<sequence>MNSIIIPLLGLASLTTAQSSSISTTQLPSVSTLSGSLRGVSDFVTLSGTPRSASDYLPGITLPSVFEGSIIATAIRPSPPGNSRPSNATISSSTTTAAAEDPVTNIGGANRTVAATSTRSAPPRPVNTQPCNNYVEFCNRKYSNITEVCAHNSPFTRQNNAARNQQYSVTQQLNDGIRMLQGQAHYVNGTLYYCHTSCDLLNEGTVEDYLRDVTAWVETHPFDVVTIVFGNYNWRDKDSNGDALVTAVDFDAPIRSSGLINYIYQPPKTAMALNDWPVLGQMILSQKRVVTFIDYNQDTTNVPYMLWEFYNIWETPFSPTDFNFPCTIGRPEGISDAQAKNMMYMANHNLNAEIAFGGASILVPNTALLNETNAVTGTGSLGLMTTQCAEKWDRPPNWLLVDFYNYGPVPGSVFEVAARANGVTYNRPCCGTTTRSLAATISQPSAVYLGLLVAVAVALMR</sequence>
<keyword evidence="4" id="KW-1185">Reference proteome</keyword>
<evidence type="ECO:0000256" key="1">
    <source>
        <dbReference type="SAM" id="MobiDB-lite"/>
    </source>
</evidence>
<dbReference type="Proteomes" id="UP000799424">
    <property type="component" value="Unassembled WGS sequence"/>
</dbReference>
<keyword evidence="2" id="KW-0732">Signal</keyword>
<dbReference type="OrthoDB" id="7984201at2759"/>
<dbReference type="EMBL" id="MU006216">
    <property type="protein sequence ID" value="KAF2833750.1"/>
    <property type="molecule type" value="Genomic_DNA"/>
</dbReference>